<proteinExistence type="predicted"/>
<accession>A0ACC1SIZ5</accession>
<reference evidence="1" key="1">
    <citation type="submission" date="2022-08" db="EMBL/GenBank/DDBJ databases">
        <title>Genome Sequence of Fusarium decemcellulare.</title>
        <authorList>
            <person name="Buettner E."/>
        </authorList>
    </citation>
    <scope>NUCLEOTIDE SEQUENCE</scope>
    <source>
        <strain evidence="1">Babe19</strain>
    </source>
</reference>
<sequence>MVPRGLDHFASVPWCSPLLQHPRLTLLHDEEPIDGDDRNLFFNRLLQSKDAINAFLMFYYKPAENSILQDLTPVPELFMLVDAKMNVSGWPGVSHGGYISTLFDVVGGWHAQCNINRSIEQGHLPKGNKMMTFSLQVTYLKPVLVDRVILLKSYVEKVDGKKMYIKMTLEDESRAILCRGELVAHITSRQARI</sequence>
<comment type="caution">
    <text evidence="1">The sequence shown here is derived from an EMBL/GenBank/DDBJ whole genome shotgun (WGS) entry which is preliminary data.</text>
</comment>
<evidence type="ECO:0000313" key="1">
    <source>
        <dbReference type="EMBL" id="KAJ3540710.1"/>
    </source>
</evidence>
<dbReference type="Proteomes" id="UP001148629">
    <property type="component" value="Unassembled WGS sequence"/>
</dbReference>
<protein>
    <submittedName>
        <fullName evidence="1">Uncharacterized protein</fullName>
    </submittedName>
</protein>
<organism evidence="1 2">
    <name type="scientific">Fusarium decemcellulare</name>
    <dbReference type="NCBI Taxonomy" id="57161"/>
    <lineage>
        <taxon>Eukaryota</taxon>
        <taxon>Fungi</taxon>
        <taxon>Dikarya</taxon>
        <taxon>Ascomycota</taxon>
        <taxon>Pezizomycotina</taxon>
        <taxon>Sordariomycetes</taxon>
        <taxon>Hypocreomycetidae</taxon>
        <taxon>Hypocreales</taxon>
        <taxon>Nectriaceae</taxon>
        <taxon>Fusarium</taxon>
        <taxon>Fusarium decemcellulare species complex</taxon>
    </lineage>
</organism>
<gene>
    <name evidence="1" type="ORF">NM208_g4948</name>
</gene>
<keyword evidence="2" id="KW-1185">Reference proteome</keyword>
<evidence type="ECO:0000313" key="2">
    <source>
        <dbReference type="Proteomes" id="UP001148629"/>
    </source>
</evidence>
<dbReference type="EMBL" id="JANRMS010000393">
    <property type="protein sequence ID" value="KAJ3540710.1"/>
    <property type="molecule type" value="Genomic_DNA"/>
</dbReference>
<name>A0ACC1SIZ5_9HYPO</name>